<dbReference type="AlphaFoldDB" id="A0A0A2EG56"/>
<feature type="non-terminal residue" evidence="2">
    <location>
        <position position="419"/>
    </location>
</feature>
<feature type="non-terminal residue" evidence="2">
    <location>
        <position position="1"/>
    </location>
</feature>
<evidence type="ECO:0000313" key="2">
    <source>
        <dbReference type="EMBL" id="KGN75399.1"/>
    </source>
</evidence>
<dbReference type="InterPro" id="IPR000873">
    <property type="entry name" value="AMP-dep_synth/lig_dom"/>
</dbReference>
<proteinExistence type="predicted"/>
<comment type="caution">
    <text evidence="2">The sequence shown here is derived from an EMBL/GenBank/DDBJ whole genome shotgun (WGS) entry which is preliminary data.</text>
</comment>
<dbReference type="Pfam" id="PF00501">
    <property type="entry name" value="AMP-binding"/>
    <property type="match status" value="1"/>
</dbReference>
<accession>A0A0A2EG56</accession>
<dbReference type="PANTHER" id="PTHR45527">
    <property type="entry name" value="NONRIBOSOMAL PEPTIDE SYNTHETASE"/>
    <property type="match status" value="1"/>
</dbReference>
<dbReference type="FunFam" id="3.40.50.980:FF:000001">
    <property type="entry name" value="Non-ribosomal peptide synthetase"/>
    <property type="match status" value="1"/>
</dbReference>
<dbReference type="PANTHER" id="PTHR45527:SF1">
    <property type="entry name" value="FATTY ACID SYNTHASE"/>
    <property type="match status" value="1"/>
</dbReference>
<evidence type="ECO:0000259" key="1">
    <source>
        <dbReference type="Pfam" id="PF00501"/>
    </source>
</evidence>
<name>A0A0A2EG56_9PORP</name>
<gene>
    <name evidence="2" type="ORF">HQ47_01945</name>
</gene>
<dbReference type="GO" id="GO:0005829">
    <property type="term" value="C:cytosol"/>
    <property type="evidence" value="ECO:0007669"/>
    <property type="project" value="TreeGrafter"/>
</dbReference>
<dbReference type="SUPFAM" id="SSF56801">
    <property type="entry name" value="Acetyl-CoA synthetase-like"/>
    <property type="match status" value="1"/>
</dbReference>
<dbReference type="Proteomes" id="UP000030103">
    <property type="component" value="Unassembled WGS sequence"/>
</dbReference>
<dbReference type="OrthoDB" id="9803968at2"/>
<dbReference type="RefSeq" id="WP_036872944.1">
    <property type="nucleotide sequence ID" value="NZ_JRFA01000007.1"/>
</dbReference>
<dbReference type="InterPro" id="IPR020845">
    <property type="entry name" value="AMP-binding_CS"/>
</dbReference>
<dbReference type="PROSITE" id="PS00455">
    <property type="entry name" value="AMP_BINDING"/>
    <property type="match status" value="1"/>
</dbReference>
<dbReference type="InterPro" id="IPR020459">
    <property type="entry name" value="AMP-binding"/>
</dbReference>
<protein>
    <recommendedName>
        <fullName evidence="1">AMP-dependent synthetase/ligase domain-containing protein</fullName>
    </recommendedName>
</protein>
<sequence>AEIIDKDIVCQLLKGICLSISDILRKPDISPHRIKLIDKRTYEKIIFDWNRLKDIYPLNTTIVEMFEEQVKRTPHKTAVIFEGNAITYQKLNEQANKLGSFLLRQYNVIPNDLIALYIDRSIEAIIAMIATLKSGAAYVPISPDYPDERIKYILSDTKAKSIITNAKYKDRIYSIEKNISIVEIENSKEWSKYNSTNFKTDLSTNDLAYIIYTSGTTGIPKGVEVEHHNTCRLINDMSYSIINESDNILGLSNFIFDASIYDIWASLFNGATLVLSKQEDFLDFDKMDEIFKKYKISNLFMTTALFNSMVDANLQNISYLKYLLFGGEKTSTAHVIKFKERYKTTQLINMYGPTECTTYATSFDISELGDKDITFVPIGVHINNTTTYVLDKYLNPLPVGAIGELYIGGDGVARGYLNQ</sequence>
<dbReference type="STRING" id="28115.HQ47_01945"/>
<keyword evidence="3" id="KW-1185">Reference proteome</keyword>
<feature type="domain" description="AMP-dependent synthetase/ligase" evidence="1">
    <location>
        <begin position="66"/>
        <end position="417"/>
    </location>
</feature>
<dbReference type="EMBL" id="JRFA01000007">
    <property type="protein sequence ID" value="KGN75399.1"/>
    <property type="molecule type" value="Genomic_DNA"/>
</dbReference>
<dbReference type="PRINTS" id="PR00154">
    <property type="entry name" value="AMPBINDING"/>
</dbReference>
<evidence type="ECO:0000313" key="3">
    <source>
        <dbReference type="Proteomes" id="UP000030103"/>
    </source>
</evidence>
<organism evidence="2 3">
    <name type="scientific">Porphyromonas macacae</name>
    <dbReference type="NCBI Taxonomy" id="28115"/>
    <lineage>
        <taxon>Bacteria</taxon>
        <taxon>Pseudomonadati</taxon>
        <taxon>Bacteroidota</taxon>
        <taxon>Bacteroidia</taxon>
        <taxon>Bacteroidales</taxon>
        <taxon>Porphyromonadaceae</taxon>
        <taxon>Porphyromonas</taxon>
    </lineage>
</organism>
<dbReference type="GO" id="GO:0044550">
    <property type="term" value="P:secondary metabolite biosynthetic process"/>
    <property type="evidence" value="ECO:0007669"/>
    <property type="project" value="TreeGrafter"/>
</dbReference>
<dbReference type="GO" id="GO:0043041">
    <property type="term" value="P:amino acid activation for nonribosomal peptide biosynthetic process"/>
    <property type="evidence" value="ECO:0007669"/>
    <property type="project" value="TreeGrafter"/>
</dbReference>
<dbReference type="Gene3D" id="2.30.38.10">
    <property type="entry name" value="Luciferase, Domain 3"/>
    <property type="match status" value="1"/>
</dbReference>
<reference evidence="2 3" key="1">
    <citation type="submission" date="2014-09" db="EMBL/GenBank/DDBJ databases">
        <title>Draft Genome Sequence of Porphyromonas macacae COT-192_OH2859.</title>
        <authorList>
            <person name="Wallis C."/>
            <person name="Deusch O."/>
            <person name="O'Flynn C."/>
            <person name="Davis I."/>
            <person name="Horsfall A."/>
            <person name="Kirkwood N."/>
            <person name="Harris S."/>
            <person name="Eisen J.A."/>
            <person name="Coil D.A."/>
            <person name="Darling A.E."/>
            <person name="Jospin G."/>
            <person name="Alexiev A."/>
        </authorList>
    </citation>
    <scope>NUCLEOTIDE SEQUENCE [LARGE SCALE GENOMIC DNA]</scope>
    <source>
        <strain evidence="3">COT-192 OH2859</strain>
    </source>
</reference>
<dbReference type="Gene3D" id="3.40.50.980">
    <property type="match status" value="2"/>
</dbReference>
<dbReference type="GO" id="GO:0031177">
    <property type="term" value="F:phosphopantetheine binding"/>
    <property type="evidence" value="ECO:0007669"/>
    <property type="project" value="TreeGrafter"/>
</dbReference>